<sequence length="417" mass="49808">MKLSEKSKQLMLFFTKNNHIHPVKQNRKTISILKKLYYDIYNAYKYLLKIKHKGQYYTLSTKKLLSATQITRPQIFNSNSFPQLVRNHIDNLAMSELTYTFSLYGRNIKIHFIVEEDNIELKLDTFNRYVDTIIMWLYILNQYSSKQCANSLVVYFYFTSLEKRLPYSNIFILDEINVNTAFTTTCPKDSEIVVFRKEEWFKVFIHETFHNFGLDFSDMNNNDAHKCILDIFKVSSDVNLFESYTEFWAEIINSLFCSFFLIKDKTNINDFLSYSEFFINFERTYSFFQLVKTLNFMGLTYTDLYSNSPHSKVLRENLYKEKTNVLSYYIIKGILINNYQGFLSWCDQNNPSLLQFKKTSLNQKEYCDFIKKNYKIKSLLSSIKETEHFLAQIERKNKKNNYQYILSNLRMSICELG</sequence>
<proteinExistence type="predicted"/>
<organism evidence="1">
    <name type="scientific">viral metagenome</name>
    <dbReference type="NCBI Taxonomy" id="1070528"/>
    <lineage>
        <taxon>unclassified sequences</taxon>
        <taxon>metagenomes</taxon>
        <taxon>organismal metagenomes</taxon>
    </lineage>
</organism>
<dbReference type="EMBL" id="MN740766">
    <property type="protein sequence ID" value="QHS82393.1"/>
    <property type="molecule type" value="Genomic_DNA"/>
</dbReference>
<reference evidence="1" key="1">
    <citation type="journal article" date="2020" name="Nature">
        <title>Giant virus diversity and host interactions through global metagenomics.</title>
        <authorList>
            <person name="Schulz F."/>
            <person name="Roux S."/>
            <person name="Paez-Espino D."/>
            <person name="Jungbluth S."/>
            <person name="Walsh D.A."/>
            <person name="Denef V.J."/>
            <person name="McMahon K.D."/>
            <person name="Konstantinidis K.T."/>
            <person name="Eloe-Fadrosh E.A."/>
            <person name="Kyrpides N.C."/>
            <person name="Woyke T."/>
        </authorList>
    </citation>
    <scope>NUCLEOTIDE SEQUENCE</scope>
    <source>
        <strain evidence="1">GVMAG-S-1101165-79</strain>
    </source>
</reference>
<protein>
    <submittedName>
        <fullName evidence="1">Uncharacterized protein</fullName>
    </submittedName>
</protein>
<accession>A0A6C0ASD3</accession>
<dbReference type="AlphaFoldDB" id="A0A6C0ASD3"/>
<evidence type="ECO:0000313" key="1">
    <source>
        <dbReference type="EMBL" id="QHS82393.1"/>
    </source>
</evidence>
<name>A0A6C0ASD3_9ZZZZ</name>